<dbReference type="NCBIfam" id="TIGR00971">
    <property type="entry name" value="3a0106s03"/>
    <property type="match status" value="1"/>
</dbReference>
<evidence type="ECO:0000256" key="2">
    <source>
        <dbReference type="ARBA" id="ARBA00006099"/>
    </source>
</evidence>
<keyword evidence="4" id="KW-0732">Signal</keyword>
<dbReference type="NCBIfam" id="NF008022">
    <property type="entry name" value="PRK10752.1"/>
    <property type="match status" value="1"/>
</dbReference>
<sequence length="336" mass="36909">MTFINSRLVVSLFIFLVSLGAAYATLHPFSHGSAHDPARRLHMDLNDAFATHWKGRTGVNVSIRLARNKSGEPVHALVDGLNIITLALSYDKTTPDGKPGIIPLRWQPLPRNSSYASPYTSTIVFLVRKGNPKGLSDWDDLVRSGTEVITSNPKYSENGRWSYLAAWGYALKQSGGDEAAALEFVKRLFANIKPSDSKSGKRDATAAFVEQGLGDVLLVWENEAHLLTHEKGEEKFEIIVPPVSIVAERPISVIANGGSSASDVAVAYIDYLYTHPAQDIAAKHYYRPRDTAVSATYADRFPATELFTIDDVFGGWHNAEKVHFARGGVLEQIQSN</sequence>
<dbReference type="Proteomes" id="UP000198620">
    <property type="component" value="Unassembled WGS sequence"/>
</dbReference>
<dbReference type="GO" id="GO:0140104">
    <property type="term" value="F:molecular carrier activity"/>
    <property type="evidence" value="ECO:0007669"/>
    <property type="project" value="InterPro"/>
</dbReference>
<dbReference type="Pfam" id="PF13531">
    <property type="entry name" value="SBP_bac_11"/>
    <property type="match status" value="1"/>
</dbReference>
<comment type="subcellular location">
    <subcellularLocation>
        <location evidence="1">Periplasm</location>
    </subcellularLocation>
</comment>
<protein>
    <submittedName>
        <fullName evidence="6">Sulfate transport system substrate-binding protein</fullName>
    </submittedName>
</protein>
<dbReference type="OrthoDB" id="9802127at2"/>
<dbReference type="STRING" id="1233.SAMN05216387_102141"/>
<evidence type="ECO:0000256" key="5">
    <source>
        <dbReference type="ARBA" id="ARBA00022764"/>
    </source>
</evidence>
<dbReference type="AlphaFoldDB" id="A0A1H7IDT9"/>
<evidence type="ECO:0000256" key="4">
    <source>
        <dbReference type="ARBA" id="ARBA00022729"/>
    </source>
</evidence>
<evidence type="ECO:0000313" key="7">
    <source>
        <dbReference type="Proteomes" id="UP000198620"/>
    </source>
</evidence>
<evidence type="ECO:0000256" key="3">
    <source>
        <dbReference type="ARBA" id="ARBA00022448"/>
    </source>
</evidence>
<dbReference type="Gene3D" id="3.40.190.10">
    <property type="entry name" value="Periplasmic binding protein-like II"/>
    <property type="match status" value="2"/>
</dbReference>
<dbReference type="GO" id="GO:0042597">
    <property type="term" value="C:periplasmic space"/>
    <property type="evidence" value="ECO:0007669"/>
    <property type="project" value="UniProtKB-SubCell"/>
</dbReference>
<keyword evidence="7" id="KW-1185">Reference proteome</keyword>
<dbReference type="RefSeq" id="WP_090827119.1">
    <property type="nucleotide sequence ID" value="NZ_FOBH01000002.1"/>
</dbReference>
<reference evidence="6 7" key="1">
    <citation type="submission" date="2016-10" db="EMBL/GenBank/DDBJ databases">
        <authorList>
            <person name="de Groot N.N."/>
        </authorList>
    </citation>
    <scope>NUCLEOTIDE SEQUENCE [LARGE SCALE GENOMIC DNA]</scope>
    <source>
        <strain evidence="6 7">Nv1</strain>
    </source>
</reference>
<dbReference type="InterPro" id="IPR005669">
    <property type="entry name" value="Thiosulph/SO4-bd"/>
</dbReference>
<evidence type="ECO:0000313" key="6">
    <source>
        <dbReference type="EMBL" id="SEK60666.1"/>
    </source>
</evidence>
<evidence type="ECO:0000256" key="1">
    <source>
        <dbReference type="ARBA" id="ARBA00004418"/>
    </source>
</evidence>
<keyword evidence="5" id="KW-0574">Periplasm</keyword>
<keyword evidence="3" id="KW-0813">Transport</keyword>
<accession>A0A1H7IDT9</accession>
<name>A0A1H7IDT9_9PROT</name>
<dbReference type="SUPFAM" id="SSF53850">
    <property type="entry name" value="Periplasmic binding protein-like II"/>
    <property type="match status" value="1"/>
</dbReference>
<dbReference type="PANTHER" id="PTHR30368:SF2">
    <property type="entry name" value="SULFATE-BINDING PROTEIN"/>
    <property type="match status" value="1"/>
</dbReference>
<dbReference type="GO" id="GO:1902358">
    <property type="term" value="P:sulfate transmembrane transport"/>
    <property type="evidence" value="ECO:0007669"/>
    <property type="project" value="InterPro"/>
</dbReference>
<comment type="similarity">
    <text evidence="2">Belongs to the prokaryotic sulfate-binding protein family.</text>
</comment>
<organism evidence="6 7">
    <name type="scientific">Nitrosovibrio tenuis</name>
    <dbReference type="NCBI Taxonomy" id="1233"/>
    <lineage>
        <taxon>Bacteria</taxon>
        <taxon>Pseudomonadati</taxon>
        <taxon>Pseudomonadota</taxon>
        <taxon>Betaproteobacteria</taxon>
        <taxon>Nitrosomonadales</taxon>
        <taxon>Nitrosomonadaceae</taxon>
        <taxon>Nitrosovibrio</taxon>
    </lineage>
</organism>
<proteinExistence type="inferred from homology"/>
<dbReference type="PANTHER" id="PTHR30368">
    <property type="entry name" value="SULFATE-BINDING PROTEIN"/>
    <property type="match status" value="1"/>
</dbReference>
<gene>
    <name evidence="6" type="ORF">SAMN05216387_102141</name>
</gene>
<dbReference type="EMBL" id="FOBH01000002">
    <property type="protein sequence ID" value="SEK60666.1"/>
    <property type="molecule type" value="Genomic_DNA"/>
</dbReference>